<keyword evidence="8" id="KW-0964">Secreted</keyword>
<dbReference type="Gene3D" id="6.10.280.70">
    <property type="match status" value="1"/>
</dbReference>
<evidence type="ECO:0000256" key="4">
    <source>
        <dbReference type="ARBA" id="ARBA00005336"/>
    </source>
</evidence>
<keyword evidence="11 23" id="KW-0732">Signal</keyword>
<dbReference type="FunFam" id="3.40.50.1700:FF:000007">
    <property type="entry name" value="Exo-1,4-beta-xylosidase xlnD"/>
    <property type="match status" value="1"/>
</dbReference>
<evidence type="ECO:0000256" key="18">
    <source>
        <dbReference type="ARBA" id="ARBA00023180"/>
    </source>
</evidence>
<comment type="pathway">
    <text evidence="3">Glycan degradation; xylan degradation.</text>
</comment>
<keyword evidence="19" id="KW-0326">Glycosidase</keyword>
<feature type="chain" id="PRO_5040910569" description="ATP synthase subunit d, mitochondrial" evidence="23">
    <location>
        <begin position="22"/>
        <end position="956"/>
    </location>
</feature>
<dbReference type="InterPro" id="IPR017853">
    <property type="entry name" value="GH"/>
</dbReference>
<dbReference type="GO" id="GO:0005576">
    <property type="term" value="C:extracellular region"/>
    <property type="evidence" value="ECO:0007669"/>
    <property type="project" value="UniProtKB-SubCell"/>
</dbReference>
<keyword evidence="10" id="KW-0624">Polysaccharide degradation</keyword>
<gene>
    <name evidence="25" type="ORF">NLJ89_g6993</name>
</gene>
<comment type="caution">
    <text evidence="25">The sequence shown here is derived from an EMBL/GenBank/DDBJ whole genome shotgun (WGS) entry which is preliminary data.</text>
</comment>
<evidence type="ECO:0000256" key="19">
    <source>
        <dbReference type="ARBA" id="ARBA00023295"/>
    </source>
</evidence>
<dbReference type="InterPro" id="IPR036228">
    <property type="entry name" value="ATP_synth_F0_dsu_sf_mt"/>
</dbReference>
<dbReference type="InterPro" id="IPR002772">
    <property type="entry name" value="Glyco_hydro_3_C"/>
</dbReference>
<keyword evidence="18" id="KW-0325">Glycoprotein</keyword>
<evidence type="ECO:0000256" key="11">
    <source>
        <dbReference type="ARBA" id="ARBA00022729"/>
    </source>
</evidence>
<keyword evidence="22" id="KW-0175">Coiled coil</keyword>
<organism evidence="25 26">
    <name type="scientific">Agrocybe chaxingu</name>
    <dbReference type="NCBI Taxonomy" id="84603"/>
    <lineage>
        <taxon>Eukaryota</taxon>
        <taxon>Fungi</taxon>
        <taxon>Dikarya</taxon>
        <taxon>Basidiomycota</taxon>
        <taxon>Agaricomycotina</taxon>
        <taxon>Agaricomycetes</taxon>
        <taxon>Agaricomycetidae</taxon>
        <taxon>Agaricales</taxon>
        <taxon>Agaricineae</taxon>
        <taxon>Strophariaceae</taxon>
        <taxon>Agrocybe</taxon>
    </lineage>
</organism>
<dbReference type="PANTHER" id="PTHR42721">
    <property type="entry name" value="SUGAR HYDROLASE-RELATED"/>
    <property type="match status" value="1"/>
</dbReference>
<evidence type="ECO:0000256" key="20">
    <source>
        <dbReference type="ARBA" id="ARBA00024574"/>
    </source>
</evidence>
<keyword evidence="12" id="KW-0375">Hydrogen ion transport</keyword>
<evidence type="ECO:0000256" key="21">
    <source>
        <dbReference type="ARBA" id="ARBA00026107"/>
    </source>
</evidence>
<keyword evidence="26" id="KW-1185">Reference proteome</keyword>
<evidence type="ECO:0000256" key="12">
    <source>
        <dbReference type="ARBA" id="ARBA00022781"/>
    </source>
</evidence>
<dbReference type="Proteomes" id="UP001148786">
    <property type="component" value="Unassembled WGS sequence"/>
</dbReference>
<keyword evidence="16" id="KW-0496">Mitochondrion</keyword>
<evidence type="ECO:0000313" key="25">
    <source>
        <dbReference type="EMBL" id="KAJ3506220.1"/>
    </source>
</evidence>
<comment type="similarity">
    <text evidence="5">Belongs to the ATPase d subunit family.</text>
</comment>
<evidence type="ECO:0000256" key="1">
    <source>
        <dbReference type="ARBA" id="ARBA00004273"/>
    </source>
</evidence>
<dbReference type="InterPro" id="IPR036962">
    <property type="entry name" value="Glyco_hydro_3_N_sf"/>
</dbReference>
<evidence type="ECO:0000256" key="13">
    <source>
        <dbReference type="ARBA" id="ARBA00022792"/>
    </source>
</evidence>
<dbReference type="SUPFAM" id="SSF161065">
    <property type="entry name" value="ATP synthase D chain-like"/>
    <property type="match status" value="1"/>
</dbReference>
<dbReference type="SMART" id="SM01217">
    <property type="entry name" value="Fn3_like"/>
    <property type="match status" value="1"/>
</dbReference>
<dbReference type="InterPro" id="IPR013783">
    <property type="entry name" value="Ig-like_fold"/>
</dbReference>
<feature type="coiled-coil region" evidence="22">
    <location>
        <begin position="883"/>
        <end position="910"/>
    </location>
</feature>
<dbReference type="EMBL" id="JANKHO010000791">
    <property type="protein sequence ID" value="KAJ3506220.1"/>
    <property type="molecule type" value="Genomic_DNA"/>
</dbReference>
<comment type="subcellular location">
    <subcellularLocation>
        <location evidence="1">Mitochondrion inner membrane</location>
    </subcellularLocation>
    <subcellularLocation>
        <location evidence="2">Secreted</location>
    </subcellularLocation>
</comment>
<protein>
    <recommendedName>
        <fullName evidence="6">ATP synthase subunit d, mitochondrial</fullName>
        <ecNumber evidence="21">3.2.1.37</ecNumber>
    </recommendedName>
</protein>
<dbReference type="OrthoDB" id="47059at2759"/>
<evidence type="ECO:0000256" key="3">
    <source>
        <dbReference type="ARBA" id="ARBA00004851"/>
    </source>
</evidence>
<dbReference type="Pfam" id="PF01915">
    <property type="entry name" value="Glyco_hydro_3_C"/>
    <property type="match status" value="1"/>
</dbReference>
<keyword evidence="13" id="KW-0999">Mitochondrion inner membrane</keyword>
<evidence type="ECO:0000259" key="24">
    <source>
        <dbReference type="SMART" id="SM01217"/>
    </source>
</evidence>
<reference evidence="25" key="1">
    <citation type="submission" date="2022-07" db="EMBL/GenBank/DDBJ databases">
        <title>Genome Sequence of Agrocybe chaxingu.</title>
        <authorList>
            <person name="Buettner E."/>
        </authorList>
    </citation>
    <scope>NUCLEOTIDE SEQUENCE</scope>
    <source>
        <strain evidence="25">MP-N11</strain>
    </source>
</reference>
<dbReference type="SUPFAM" id="SSF51445">
    <property type="entry name" value="(Trans)glycosidases"/>
    <property type="match status" value="1"/>
</dbReference>
<dbReference type="InterPro" id="IPR001764">
    <property type="entry name" value="Glyco_hydro_3_N"/>
</dbReference>
<evidence type="ECO:0000256" key="7">
    <source>
        <dbReference type="ARBA" id="ARBA00022448"/>
    </source>
</evidence>
<dbReference type="GO" id="GO:0015078">
    <property type="term" value="F:proton transmembrane transporter activity"/>
    <property type="evidence" value="ECO:0007669"/>
    <property type="project" value="InterPro"/>
</dbReference>
<keyword evidence="10" id="KW-0119">Carbohydrate metabolism</keyword>
<evidence type="ECO:0000256" key="8">
    <source>
        <dbReference type="ARBA" id="ARBA00022525"/>
    </source>
</evidence>
<evidence type="ECO:0000256" key="22">
    <source>
        <dbReference type="SAM" id="Coils"/>
    </source>
</evidence>
<dbReference type="InterPro" id="IPR026891">
    <property type="entry name" value="Fn3-like"/>
</dbReference>
<dbReference type="AlphaFoldDB" id="A0A9W8JY55"/>
<dbReference type="EC" id="3.2.1.37" evidence="21"/>
<dbReference type="GO" id="GO:0046556">
    <property type="term" value="F:alpha-L-arabinofuranosidase activity"/>
    <property type="evidence" value="ECO:0007669"/>
    <property type="project" value="TreeGrafter"/>
</dbReference>
<evidence type="ECO:0000256" key="16">
    <source>
        <dbReference type="ARBA" id="ARBA00023128"/>
    </source>
</evidence>
<dbReference type="PANTHER" id="PTHR42721:SF3">
    <property type="entry name" value="BETA-D-XYLOSIDASE 5-RELATED"/>
    <property type="match status" value="1"/>
</dbReference>
<evidence type="ECO:0000256" key="23">
    <source>
        <dbReference type="SAM" id="SignalP"/>
    </source>
</evidence>
<evidence type="ECO:0000256" key="14">
    <source>
        <dbReference type="ARBA" id="ARBA00022801"/>
    </source>
</evidence>
<dbReference type="Pfam" id="PF00933">
    <property type="entry name" value="Glyco_hydro_3"/>
    <property type="match status" value="1"/>
</dbReference>
<keyword evidence="10" id="KW-0858">Xylan degradation</keyword>
<keyword evidence="17" id="KW-0472">Membrane</keyword>
<dbReference type="InterPro" id="IPR008689">
    <property type="entry name" value="ATP_synth_F0_dsu_mt"/>
</dbReference>
<accession>A0A9W8JY55</accession>
<keyword evidence="15" id="KW-0406">Ion transport</keyword>
<dbReference type="InterPro" id="IPR044993">
    <property type="entry name" value="BXL"/>
</dbReference>
<dbReference type="GO" id="GO:0009044">
    <property type="term" value="F:xylan 1,4-beta-xylosidase activity"/>
    <property type="evidence" value="ECO:0007669"/>
    <property type="project" value="UniProtKB-EC"/>
</dbReference>
<dbReference type="Gene3D" id="2.60.40.10">
    <property type="entry name" value="Immunoglobulins"/>
    <property type="match status" value="1"/>
</dbReference>
<dbReference type="GO" id="GO:0045493">
    <property type="term" value="P:xylan catabolic process"/>
    <property type="evidence" value="ECO:0007669"/>
    <property type="project" value="UniProtKB-KW"/>
</dbReference>
<dbReference type="SUPFAM" id="SSF52279">
    <property type="entry name" value="Beta-D-glucan exohydrolase, C-terminal domain"/>
    <property type="match status" value="1"/>
</dbReference>
<feature type="domain" description="Fibronectin type III-like" evidence="24">
    <location>
        <begin position="673"/>
        <end position="743"/>
    </location>
</feature>
<evidence type="ECO:0000256" key="5">
    <source>
        <dbReference type="ARBA" id="ARBA00006842"/>
    </source>
</evidence>
<comment type="catalytic activity">
    <reaction evidence="20">
        <text>Hydrolysis of (1-&gt;4)-beta-D-xylans, to remove successive D-xylose residues from the non-reducing termini.</text>
        <dbReference type="EC" id="3.2.1.37"/>
    </reaction>
</comment>
<dbReference type="Gene3D" id="3.40.50.1700">
    <property type="entry name" value="Glycoside hydrolase family 3 C-terminal domain"/>
    <property type="match status" value="1"/>
</dbReference>
<name>A0A9W8JY55_9AGAR</name>
<dbReference type="Gene3D" id="3.20.20.300">
    <property type="entry name" value="Glycoside hydrolase, family 3, N-terminal domain"/>
    <property type="match status" value="1"/>
</dbReference>
<evidence type="ECO:0000256" key="10">
    <source>
        <dbReference type="ARBA" id="ARBA00022651"/>
    </source>
</evidence>
<evidence type="ECO:0000256" key="9">
    <source>
        <dbReference type="ARBA" id="ARBA00022547"/>
    </source>
</evidence>
<dbReference type="GO" id="GO:0005743">
    <property type="term" value="C:mitochondrial inner membrane"/>
    <property type="evidence" value="ECO:0007669"/>
    <property type="project" value="UniProtKB-SubCell"/>
</dbReference>
<evidence type="ECO:0000256" key="17">
    <source>
        <dbReference type="ARBA" id="ARBA00023136"/>
    </source>
</evidence>
<evidence type="ECO:0000256" key="15">
    <source>
        <dbReference type="ARBA" id="ARBA00023065"/>
    </source>
</evidence>
<evidence type="ECO:0000256" key="2">
    <source>
        <dbReference type="ARBA" id="ARBA00004613"/>
    </source>
</evidence>
<feature type="signal peptide" evidence="23">
    <location>
        <begin position="1"/>
        <end position="21"/>
    </location>
</feature>
<dbReference type="InterPro" id="IPR036881">
    <property type="entry name" value="Glyco_hydro_3_C_sf"/>
</dbReference>
<dbReference type="GO" id="GO:0031222">
    <property type="term" value="P:arabinan catabolic process"/>
    <property type="evidence" value="ECO:0007669"/>
    <property type="project" value="TreeGrafter"/>
</dbReference>
<keyword evidence="7" id="KW-0813">Transport</keyword>
<comment type="similarity">
    <text evidence="4">Belongs to the glycosyl hydrolase 3 family.</text>
</comment>
<keyword evidence="14" id="KW-0378">Hydrolase</keyword>
<evidence type="ECO:0000256" key="6">
    <source>
        <dbReference type="ARBA" id="ARBA00021688"/>
    </source>
</evidence>
<keyword evidence="9" id="KW-0138">CF(0)</keyword>
<evidence type="ECO:0000313" key="26">
    <source>
        <dbReference type="Proteomes" id="UP001148786"/>
    </source>
</evidence>
<proteinExistence type="inferred from homology"/>
<dbReference type="GO" id="GO:0015986">
    <property type="term" value="P:proton motive force-driven ATP synthesis"/>
    <property type="evidence" value="ECO:0007669"/>
    <property type="project" value="InterPro"/>
</dbReference>
<dbReference type="GO" id="GO:0045259">
    <property type="term" value="C:proton-transporting ATP synthase complex"/>
    <property type="evidence" value="ECO:0007669"/>
    <property type="project" value="UniProtKB-KW"/>
</dbReference>
<dbReference type="Pfam" id="PF05873">
    <property type="entry name" value="Mt_ATP-synt_D"/>
    <property type="match status" value="1"/>
</dbReference>
<sequence>MFLPTVEAFVALAYLLRGTTAALYDFPDCTTAPLKDNAVCDMTKDAVTRARAIVELFTVEELINNTVNTAPGVPRLSLAPYQWWSEALHGVASSPGVTFAPSGNFSSATSFPQPITMGAAFNDELIKDIATVISTEARAFNNFGFAGIDYFTPNINPFKDPRWGRGQETPGEDPFHIQQYVRNLIPGLQGGIDPKPYIKIVANCKHFSAYDMENWNRNNRMGFDAIVTPQDLAEYYSPPFQTCVRDVKVSSVMCSYNAVNGIPSCANSYLLQTILRDHWGFNDDGRWVTGDCGAVGNIFTPHNYTADYVHAAALALKTGTDTDCGNTYAQYLPQAYAQGLVSRGDLERAMVRLFSSLVRLGYFDPAERQPYRQLTWSDVNTPSAHALAYRAALEGTVLLKNDGVLPLKKSMKKLAFIGPWANGTDQMQGNYHGVAPFLVSPLQGAINAGFEVAYAPGTVTINSTSRDGFRSAIATAEAADAIVFTGGIDELVIEREGRDRVNISWPGVQLDLILELSKLEKPLVVVQYGGGQVDGTALKNSEEVNAILWGGYPGQSGGTVLADVLTGKGAPAGRLPVTQYVADYVDQVPMTDMTLRPSSTNPGRTYKWYTGAPVFEFGFGLHYTTFALSWQRRPAARYQIPQGLSPTKKDLDLNPFDTFNVVVKNTGQVASDYVALLFLSGNGGPAPHPNKELVSYMRLHQIKPGGQAVASLKVNLGSVARVDEKGNFWVYSGSYRLTVDVGSGATPLTHEFVLQGPSRKLPVDLPTVTFLHEFTIPYFAPRTMASKAAAVAVDFARIYSSLGLGKETVSSLQAFRKRHSDAQRLNNTYSNLPTTVNFEHYRSVLNNKAIVDEAEKLLKDFKPVSYDVGAHIKAIETFEAKAVAKAKETEQKIDVELKQLQETLANIEEARPFDQLTVDDVAKAHPRIVETVETMLKKGKWTVPGYKEKFGDLNLM</sequence>